<name>A0ABY8QUI7_9MICO</name>
<evidence type="ECO:0000259" key="2">
    <source>
        <dbReference type="Pfam" id="PF00795"/>
    </source>
</evidence>
<protein>
    <submittedName>
        <fullName evidence="3">Carbon-nitrogen hydrolase family protein</fullName>
    </submittedName>
</protein>
<dbReference type="Proteomes" id="UP001209083">
    <property type="component" value="Chromosome"/>
</dbReference>
<dbReference type="Gene3D" id="3.60.110.10">
    <property type="entry name" value="Carbon-nitrogen hydrolase"/>
    <property type="match status" value="1"/>
</dbReference>
<evidence type="ECO:0000313" key="3">
    <source>
        <dbReference type="EMBL" id="WGW12643.1"/>
    </source>
</evidence>
<dbReference type="CDD" id="cd07576">
    <property type="entry name" value="R-amidase_like"/>
    <property type="match status" value="1"/>
</dbReference>
<comment type="similarity">
    <text evidence="1">Belongs to the carbon-nitrogen hydrolase superfamily. NIT1/NIT2 family.</text>
</comment>
<dbReference type="InterPro" id="IPR003010">
    <property type="entry name" value="C-N_Hydrolase"/>
</dbReference>
<dbReference type="RefSeq" id="WP_349639447.1">
    <property type="nucleotide sequence ID" value="NZ_CP090958.1"/>
</dbReference>
<dbReference type="PANTHER" id="PTHR23088:SF27">
    <property type="entry name" value="DEAMINATED GLUTATHIONE AMIDASE"/>
    <property type="match status" value="1"/>
</dbReference>
<dbReference type="EMBL" id="CP090958">
    <property type="protein sequence ID" value="WGW12643.1"/>
    <property type="molecule type" value="Genomic_DNA"/>
</dbReference>
<evidence type="ECO:0000256" key="1">
    <source>
        <dbReference type="ARBA" id="ARBA00010613"/>
    </source>
</evidence>
<dbReference type="InterPro" id="IPR001110">
    <property type="entry name" value="UPF0012_CS"/>
</dbReference>
<sequence length="259" mass="27762">MTTLRIAGLQTAGSAGDVDANFAELDRAAAKAAAEGAQLLITPETFLTGYDIGEEVAALAELPLIERSRDLARNQGIGLLVGLPTLEAGKIGNSAVLIDETGRLLSKHVKTHLFGDLDRTRFVPGGEFVTIADFHGVRIASLICYDVEFPENVRAAALAGADFVAVPTANMEPFEFVAEKIIPVRAWENQVYLAYVNRVGSERNTKYVGLSSVVGPDGVPLAMAGQGTEVFFADIDTDVVRAARQANPYLEDRRPQLYG</sequence>
<keyword evidence="3" id="KW-0378">Hydrolase</keyword>
<dbReference type="PANTHER" id="PTHR23088">
    <property type="entry name" value="NITRILASE-RELATED"/>
    <property type="match status" value="1"/>
</dbReference>
<dbReference type="SUPFAM" id="SSF56317">
    <property type="entry name" value="Carbon-nitrogen hydrolase"/>
    <property type="match status" value="1"/>
</dbReference>
<dbReference type="InterPro" id="IPR044083">
    <property type="entry name" value="RamA-like"/>
</dbReference>
<dbReference type="GO" id="GO:0016787">
    <property type="term" value="F:hydrolase activity"/>
    <property type="evidence" value="ECO:0007669"/>
    <property type="project" value="UniProtKB-KW"/>
</dbReference>
<organism evidence="3 4">
    <name type="scientific">Saxibacter everestensis</name>
    <dbReference type="NCBI Taxonomy" id="2909229"/>
    <lineage>
        <taxon>Bacteria</taxon>
        <taxon>Bacillati</taxon>
        <taxon>Actinomycetota</taxon>
        <taxon>Actinomycetes</taxon>
        <taxon>Micrococcales</taxon>
        <taxon>Brevibacteriaceae</taxon>
        <taxon>Saxibacter</taxon>
    </lineage>
</organism>
<evidence type="ECO:0000313" key="4">
    <source>
        <dbReference type="Proteomes" id="UP001209083"/>
    </source>
</evidence>
<dbReference type="Pfam" id="PF00795">
    <property type="entry name" value="CN_hydrolase"/>
    <property type="match status" value="1"/>
</dbReference>
<gene>
    <name evidence="3" type="ORF">LWF01_02415</name>
</gene>
<reference evidence="3 4" key="1">
    <citation type="submission" date="2023-05" db="EMBL/GenBank/DDBJ databases">
        <title>Lithophilousrod everest ZFBP1038 complete genpme.</title>
        <authorList>
            <person name="Tian M."/>
        </authorList>
    </citation>
    <scope>NUCLEOTIDE SEQUENCE [LARGE SCALE GENOMIC DNA]</scope>
    <source>
        <strain evidence="3 4">ZFBP1038</strain>
    </source>
</reference>
<keyword evidence="4" id="KW-1185">Reference proteome</keyword>
<accession>A0ABY8QUI7</accession>
<dbReference type="PROSITE" id="PS01227">
    <property type="entry name" value="UPF0012"/>
    <property type="match status" value="1"/>
</dbReference>
<proteinExistence type="inferred from homology"/>
<dbReference type="InterPro" id="IPR036526">
    <property type="entry name" value="C-N_Hydrolase_sf"/>
</dbReference>
<feature type="domain" description="CN hydrolase" evidence="2">
    <location>
        <begin position="6"/>
        <end position="245"/>
    </location>
</feature>